<accession>A0A059AQ42</accession>
<name>A0A059AQ42_EUCGR</name>
<dbReference type="Gramene" id="KCW55816">
    <property type="protein sequence ID" value="KCW55816"/>
    <property type="gene ID" value="EUGRSUZ_I01633"/>
</dbReference>
<keyword evidence="3" id="KW-0238">DNA-binding</keyword>
<dbReference type="STRING" id="71139.A0A059AQ42"/>
<dbReference type="Gene3D" id="2.20.25.80">
    <property type="entry name" value="WRKY domain"/>
    <property type="match status" value="1"/>
</dbReference>
<gene>
    <name evidence="8" type="ORF">EUGRSUZ_I01633</name>
</gene>
<dbReference type="InterPro" id="IPR003657">
    <property type="entry name" value="WRKY_dom"/>
</dbReference>
<proteinExistence type="predicted"/>
<dbReference type="GO" id="GO:0006355">
    <property type="term" value="P:regulation of DNA-templated transcription"/>
    <property type="evidence" value="ECO:0000318"/>
    <property type="project" value="GO_Central"/>
</dbReference>
<evidence type="ECO:0000256" key="2">
    <source>
        <dbReference type="ARBA" id="ARBA00023015"/>
    </source>
</evidence>
<feature type="domain" description="WRKY" evidence="7">
    <location>
        <begin position="109"/>
        <end position="161"/>
    </location>
</feature>
<reference evidence="8" key="1">
    <citation type="submission" date="2013-07" db="EMBL/GenBank/DDBJ databases">
        <title>The genome of Eucalyptus grandis.</title>
        <authorList>
            <person name="Schmutz J."/>
            <person name="Hayes R."/>
            <person name="Myburg A."/>
            <person name="Tuskan G."/>
            <person name="Grattapaglia D."/>
            <person name="Rokhsar D.S."/>
        </authorList>
    </citation>
    <scope>NUCLEOTIDE SEQUENCE</scope>
    <source>
        <tissue evidence="8">Leaf extractions</tissue>
    </source>
</reference>
<protein>
    <recommendedName>
        <fullName evidence="7">WRKY domain-containing protein</fullName>
    </recommendedName>
</protein>
<dbReference type="PANTHER" id="PTHR31221:SF83">
    <property type="entry name" value="WRKY TRANSCRIPTION FACTOR 75-RELATED"/>
    <property type="match status" value="1"/>
</dbReference>
<keyword evidence="2" id="KW-0805">Transcription regulation</keyword>
<evidence type="ECO:0000256" key="1">
    <source>
        <dbReference type="ARBA" id="ARBA00004123"/>
    </source>
</evidence>
<dbReference type="GO" id="GO:0000976">
    <property type="term" value="F:transcription cis-regulatory region binding"/>
    <property type="evidence" value="ECO:0000318"/>
    <property type="project" value="GO_Central"/>
</dbReference>
<dbReference type="InterPro" id="IPR044810">
    <property type="entry name" value="WRKY_plant"/>
</dbReference>
<evidence type="ECO:0000256" key="6">
    <source>
        <dbReference type="SAM" id="MobiDB-lite"/>
    </source>
</evidence>
<dbReference type="InParanoid" id="A0A059AQ42"/>
<evidence type="ECO:0000256" key="4">
    <source>
        <dbReference type="ARBA" id="ARBA00023163"/>
    </source>
</evidence>
<dbReference type="AlphaFoldDB" id="A0A059AQ42"/>
<keyword evidence="5" id="KW-0539">Nucleus</keyword>
<evidence type="ECO:0000256" key="3">
    <source>
        <dbReference type="ARBA" id="ARBA00023125"/>
    </source>
</evidence>
<comment type="subcellular location">
    <subcellularLocation>
        <location evidence="1">Nucleus</location>
    </subcellularLocation>
</comment>
<evidence type="ECO:0000259" key="7">
    <source>
        <dbReference type="PROSITE" id="PS50811"/>
    </source>
</evidence>
<evidence type="ECO:0000313" key="8">
    <source>
        <dbReference type="EMBL" id="KCW55816.1"/>
    </source>
</evidence>
<dbReference type="PANTHER" id="PTHR31221">
    <property type="entry name" value="WRKY TRANSCRIPTION FACTOR PROTEIN 1-RELATED"/>
    <property type="match status" value="1"/>
</dbReference>
<evidence type="ECO:0000256" key="5">
    <source>
        <dbReference type="ARBA" id="ARBA00023242"/>
    </source>
</evidence>
<dbReference type="GO" id="GO:0003700">
    <property type="term" value="F:DNA-binding transcription factor activity"/>
    <property type="evidence" value="ECO:0000318"/>
    <property type="project" value="GO_Central"/>
</dbReference>
<organism evidence="8">
    <name type="scientific">Eucalyptus grandis</name>
    <name type="common">Flooded gum</name>
    <dbReference type="NCBI Taxonomy" id="71139"/>
    <lineage>
        <taxon>Eukaryota</taxon>
        <taxon>Viridiplantae</taxon>
        <taxon>Streptophyta</taxon>
        <taxon>Embryophyta</taxon>
        <taxon>Tracheophyta</taxon>
        <taxon>Spermatophyta</taxon>
        <taxon>Magnoliopsida</taxon>
        <taxon>eudicotyledons</taxon>
        <taxon>Gunneridae</taxon>
        <taxon>Pentapetalae</taxon>
        <taxon>rosids</taxon>
        <taxon>malvids</taxon>
        <taxon>Myrtales</taxon>
        <taxon>Myrtaceae</taxon>
        <taxon>Myrtoideae</taxon>
        <taxon>Eucalypteae</taxon>
        <taxon>Eucalyptus</taxon>
    </lineage>
</organism>
<feature type="region of interest" description="Disordered" evidence="6">
    <location>
        <begin position="76"/>
        <end position="98"/>
    </location>
</feature>
<dbReference type="Pfam" id="PF03106">
    <property type="entry name" value="WRKY"/>
    <property type="match status" value="1"/>
</dbReference>
<dbReference type="InterPro" id="IPR036576">
    <property type="entry name" value="WRKY_dom_sf"/>
</dbReference>
<sequence>MERHQMLFPCPADVRPPPPQPPLTSFPFAFEAGGSRVQSSAGFGSHLMSSSVHGFLGLSGAEDGIAQRSKAEYDAAHGSSVSGGAEKIGKKKGEKKVRRPRIAFQTRSQYGQKAVKNNRFPRSYYRCTHPGCNVKKQVQRLSKDEGMVVTTYEGTHTHPIQKSTENFEHILSQMQIYPPF</sequence>
<feature type="compositionally biased region" description="Basic residues" evidence="6">
    <location>
        <begin position="89"/>
        <end position="98"/>
    </location>
</feature>
<dbReference type="GO" id="GO:0005634">
    <property type="term" value="C:nucleus"/>
    <property type="evidence" value="ECO:0000318"/>
    <property type="project" value="GO_Central"/>
</dbReference>
<dbReference type="PROSITE" id="PS50811">
    <property type="entry name" value="WRKY"/>
    <property type="match status" value="1"/>
</dbReference>
<keyword evidence="4" id="KW-0804">Transcription</keyword>
<dbReference type="SUPFAM" id="SSF118290">
    <property type="entry name" value="WRKY DNA-binding domain"/>
    <property type="match status" value="1"/>
</dbReference>
<dbReference type="EMBL" id="KK198761">
    <property type="protein sequence ID" value="KCW55816.1"/>
    <property type="molecule type" value="Genomic_DNA"/>
</dbReference>
<dbReference type="SMART" id="SM00774">
    <property type="entry name" value="WRKY"/>
    <property type="match status" value="1"/>
</dbReference>